<dbReference type="InterPro" id="IPR043502">
    <property type="entry name" value="DNA/RNA_pol_sf"/>
</dbReference>
<dbReference type="InterPro" id="IPR000477">
    <property type="entry name" value="RT_dom"/>
</dbReference>
<feature type="domain" description="Reverse transcriptase" evidence="2">
    <location>
        <begin position="90"/>
        <end position="336"/>
    </location>
</feature>
<proteinExistence type="predicted"/>
<reference evidence="3 4" key="1">
    <citation type="journal article" date="2015" name="Nature">
        <title>rRNA introns, odd ribosomes, and small enigmatic genomes across a large radiation of phyla.</title>
        <authorList>
            <person name="Brown C.T."/>
            <person name="Hug L.A."/>
            <person name="Thomas B.C."/>
            <person name="Sharon I."/>
            <person name="Castelle C.J."/>
            <person name="Singh A."/>
            <person name="Wilkins M.J."/>
            <person name="Williams K.H."/>
            <person name="Banfield J.F."/>
        </authorList>
    </citation>
    <scope>NUCLEOTIDE SEQUENCE [LARGE SCALE GENOMIC DNA]</scope>
</reference>
<evidence type="ECO:0000313" key="4">
    <source>
        <dbReference type="Proteomes" id="UP000034927"/>
    </source>
</evidence>
<dbReference type="PANTHER" id="PTHR34047">
    <property type="entry name" value="NUCLEAR INTRON MATURASE 1, MITOCHONDRIAL-RELATED"/>
    <property type="match status" value="1"/>
</dbReference>
<dbReference type="InterPro" id="IPR051083">
    <property type="entry name" value="GrpII_Intron_Splice-Mob/Def"/>
</dbReference>
<keyword evidence="3" id="KW-0548">Nucleotidyltransferase</keyword>
<keyword evidence="3" id="KW-0695">RNA-directed DNA polymerase</keyword>
<keyword evidence="3" id="KW-0808">Transferase</keyword>
<evidence type="ECO:0000256" key="1">
    <source>
        <dbReference type="SAM" id="Phobius"/>
    </source>
</evidence>
<dbReference type="EMBL" id="LBPO01000002">
    <property type="protein sequence ID" value="KKP59415.1"/>
    <property type="molecule type" value="Genomic_DNA"/>
</dbReference>
<dbReference type="PANTHER" id="PTHR34047:SF8">
    <property type="entry name" value="PROTEIN YKFC"/>
    <property type="match status" value="1"/>
</dbReference>
<keyword evidence="1" id="KW-0812">Transmembrane</keyword>
<dbReference type="AlphaFoldDB" id="A0A0G0D826"/>
<dbReference type="GO" id="GO:0003964">
    <property type="term" value="F:RNA-directed DNA polymerase activity"/>
    <property type="evidence" value="ECO:0007669"/>
    <property type="project" value="UniProtKB-KW"/>
</dbReference>
<protein>
    <submittedName>
        <fullName evidence="3">RNA-directed DNA polymerase</fullName>
    </submittedName>
</protein>
<dbReference type="CDD" id="cd01651">
    <property type="entry name" value="RT_G2_intron"/>
    <property type="match status" value="1"/>
</dbReference>
<name>A0A0G0D826_9BACT</name>
<accession>A0A0G0D826</accession>
<feature type="transmembrane region" description="Helical" evidence="1">
    <location>
        <begin position="320"/>
        <end position="343"/>
    </location>
</feature>
<dbReference type="PROSITE" id="PS50878">
    <property type="entry name" value="RT_POL"/>
    <property type="match status" value="1"/>
</dbReference>
<organism evidence="3 4">
    <name type="scientific">Candidatus Magasanikbacteria bacterium GW2011_GWC2_34_16</name>
    <dbReference type="NCBI Taxonomy" id="1619045"/>
    <lineage>
        <taxon>Bacteria</taxon>
        <taxon>Candidatus Magasanikiibacteriota</taxon>
    </lineage>
</organism>
<evidence type="ECO:0000259" key="2">
    <source>
        <dbReference type="PROSITE" id="PS50878"/>
    </source>
</evidence>
<dbReference type="SUPFAM" id="SSF56672">
    <property type="entry name" value="DNA/RNA polymerases"/>
    <property type="match status" value="1"/>
</dbReference>
<sequence>MPQQISLFEYIQNGNFGSILQGGGYKIRSRKKLSHRYKDIVSIENLSLAWDEFIVGKKNRRDVLRFSGDLMDNIVELHDDLVNLTYDHLTYDHGGYKSFYINDPKRRHIHKASVRDRLLHRAVYRILYPFFDKTFIVDSFSCRKEKGLHKALNKFKELFNKVSKNKHCTCWVLKCDIRKFFASIDHQILLDILDGYIPDKDIVWLLKNIVESYHTNCYSRENGNQALDSAGVYPHEGGGGDDKCKIGLPLGNLTSQLFSNVYMNVFDQFVKHKLKVKHYIRYADDFVFLSTDKKYLENLIPKADNFLNEKLKLTLHPNKIFLRTIFSGVDFLGWVYFSNYHILRKVTKKRMLRRIKQNPTFETLQSYLGLLQHGYGQSTKKELLGEYWLWSN</sequence>
<keyword evidence="1" id="KW-1133">Transmembrane helix</keyword>
<comment type="caution">
    <text evidence="3">The sequence shown here is derived from an EMBL/GenBank/DDBJ whole genome shotgun (WGS) entry which is preliminary data.</text>
</comment>
<gene>
    <name evidence="3" type="ORF">UR53_C0002G0029</name>
</gene>
<evidence type="ECO:0000313" key="3">
    <source>
        <dbReference type="EMBL" id="KKP59415.1"/>
    </source>
</evidence>
<dbReference type="Proteomes" id="UP000034927">
    <property type="component" value="Unassembled WGS sequence"/>
</dbReference>
<keyword evidence="1" id="KW-0472">Membrane</keyword>
<dbReference type="Pfam" id="PF00078">
    <property type="entry name" value="RVT_1"/>
    <property type="match status" value="1"/>
</dbReference>